<feature type="region of interest" description="Disordered" evidence="1">
    <location>
        <begin position="1"/>
        <end position="21"/>
    </location>
</feature>
<dbReference type="EMBL" id="JABEZX010349794">
    <property type="protein sequence ID" value="MBA0576492.1"/>
    <property type="molecule type" value="Genomic_DNA"/>
</dbReference>
<evidence type="ECO:0000256" key="1">
    <source>
        <dbReference type="SAM" id="MobiDB-lite"/>
    </source>
</evidence>
<dbReference type="AlphaFoldDB" id="A0A7J8NI43"/>
<name>A0A7J8NI43_9ROSI</name>
<proteinExistence type="predicted"/>
<gene>
    <name evidence="2" type="ORF">Golob_024322</name>
</gene>
<reference evidence="2 3" key="1">
    <citation type="journal article" date="2019" name="Genome Biol. Evol.">
        <title>Insights into the evolution of the New World diploid cottons (Gossypium, subgenus Houzingenia) based on genome sequencing.</title>
        <authorList>
            <person name="Grover C.E."/>
            <person name="Arick M.A. 2nd"/>
            <person name="Thrash A."/>
            <person name="Conover J.L."/>
            <person name="Sanders W.S."/>
            <person name="Peterson D.G."/>
            <person name="Frelichowski J.E."/>
            <person name="Scheffler J.A."/>
            <person name="Scheffler B.E."/>
            <person name="Wendel J.F."/>
        </authorList>
    </citation>
    <scope>NUCLEOTIDE SEQUENCE [LARGE SCALE GENOMIC DNA]</scope>
    <source>
        <strain evidence="2">157</strain>
        <tissue evidence="2">Leaf</tissue>
    </source>
</reference>
<evidence type="ECO:0000313" key="2">
    <source>
        <dbReference type="EMBL" id="MBA0576492.1"/>
    </source>
</evidence>
<protein>
    <submittedName>
        <fullName evidence="2">Uncharacterized protein</fullName>
    </submittedName>
</protein>
<accession>A0A7J8NI43</accession>
<evidence type="ECO:0000313" key="3">
    <source>
        <dbReference type="Proteomes" id="UP000593572"/>
    </source>
</evidence>
<sequence length="98" mass="10207">VEGVEVDGEGDDEGVKSDCEGDLEKVKSGREGEVQQVQADGEGVSAIGIKVNEDIGMENSGHISLRSTVGEDNDSEIAADEYAGDFATSNGMDNVVDE</sequence>
<keyword evidence="3" id="KW-1185">Reference proteome</keyword>
<organism evidence="2 3">
    <name type="scientific">Gossypium lobatum</name>
    <dbReference type="NCBI Taxonomy" id="34289"/>
    <lineage>
        <taxon>Eukaryota</taxon>
        <taxon>Viridiplantae</taxon>
        <taxon>Streptophyta</taxon>
        <taxon>Embryophyta</taxon>
        <taxon>Tracheophyta</taxon>
        <taxon>Spermatophyta</taxon>
        <taxon>Magnoliopsida</taxon>
        <taxon>eudicotyledons</taxon>
        <taxon>Gunneridae</taxon>
        <taxon>Pentapetalae</taxon>
        <taxon>rosids</taxon>
        <taxon>malvids</taxon>
        <taxon>Malvales</taxon>
        <taxon>Malvaceae</taxon>
        <taxon>Malvoideae</taxon>
        <taxon>Gossypium</taxon>
    </lineage>
</organism>
<dbReference type="Proteomes" id="UP000593572">
    <property type="component" value="Unassembled WGS sequence"/>
</dbReference>
<feature type="non-terminal residue" evidence="2">
    <location>
        <position position="1"/>
    </location>
</feature>
<feature type="compositionally biased region" description="Acidic residues" evidence="1">
    <location>
        <begin position="1"/>
        <end position="12"/>
    </location>
</feature>
<comment type="caution">
    <text evidence="2">The sequence shown here is derived from an EMBL/GenBank/DDBJ whole genome shotgun (WGS) entry which is preliminary data.</text>
</comment>